<dbReference type="Gene3D" id="3.10.10.10">
    <property type="entry name" value="HIV Type 1 Reverse Transcriptase, subunit A, domain 1"/>
    <property type="match status" value="1"/>
</dbReference>
<dbReference type="PANTHER" id="PTHR37984:SF5">
    <property type="entry name" value="PROTEIN NYNRIN-LIKE"/>
    <property type="match status" value="1"/>
</dbReference>
<dbReference type="SUPFAM" id="SSF56672">
    <property type="entry name" value="DNA/RNA polymerases"/>
    <property type="match status" value="1"/>
</dbReference>
<gene>
    <name evidence="2" type="primary">K02A2.6</name>
    <name evidence="2" type="ORF">AWC38_SpisGene15961</name>
</gene>
<name>A0A2B4RTS7_STYPI</name>
<dbReference type="InterPro" id="IPR043502">
    <property type="entry name" value="DNA/RNA_pol_sf"/>
</dbReference>
<proteinExistence type="predicted"/>
<accession>A0A2B4RTS7</accession>
<evidence type="ECO:0000313" key="3">
    <source>
        <dbReference type="Proteomes" id="UP000225706"/>
    </source>
</evidence>
<dbReference type="PANTHER" id="PTHR37984">
    <property type="entry name" value="PROTEIN CBG26694"/>
    <property type="match status" value="1"/>
</dbReference>
<reference evidence="3" key="1">
    <citation type="journal article" date="2017" name="bioRxiv">
        <title>Comparative analysis of the genomes of Stylophora pistillata and Acropora digitifera provides evidence for extensive differences between species of corals.</title>
        <authorList>
            <person name="Voolstra C.R."/>
            <person name="Li Y."/>
            <person name="Liew Y.J."/>
            <person name="Baumgarten S."/>
            <person name="Zoccola D."/>
            <person name="Flot J.-F."/>
            <person name="Tambutte S."/>
            <person name="Allemand D."/>
            <person name="Aranda M."/>
        </authorList>
    </citation>
    <scope>NUCLEOTIDE SEQUENCE [LARGE SCALE GENOMIC DNA]</scope>
</reference>
<dbReference type="AlphaFoldDB" id="A0A2B4RTS7"/>
<organism evidence="2 3">
    <name type="scientific">Stylophora pistillata</name>
    <name type="common">Smooth cauliflower coral</name>
    <dbReference type="NCBI Taxonomy" id="50429"/>
    <lineage>
        <taxon>Eukaryota</taxon>
        <taxon>Metazoa</taxon>
        <taxon>Cnidaria</taxon>
        <taxon>Anthozoa</taxon>
        <taxon>Hexacorallia</taxon>
        <taxon>Scleractinia</taxon>
        <taxon>Astrocoeniina</taxon>
        <taxon>Pocilloporidae</taxon>
        <taxon>Stylophora</taxon>
    </lineage>
</organism>
<sequence>MAYLTDPEQSALPEQREHGGEASTIQDFGVGDLVSPADAKDAAKTSQVKAVQLPLLLGFSVQGQGQVVGDGGAEVGELVDHFQLVVVDGDDRWRVYVVAQYVCLLQASQGKSAENCREHGVGFAFRNTFLKMVEPGDKGWESLLTLRLHTSDGPAALINAYAPTLTSTPEATNLKHVFFTRSSHSADCDTDHSLVCCKIRLIPKKFHRSKPQGKPRIDTTKMQHEKMLEEFAKSFEDVISTDHPHSTASETWNHLRQCIQTSALATFGKKTSVCCDRLDAKSPEMTPVIEVKRATLAEYKRTPSEKTLQALRKTRSKVQQTARRCANEYWQELNHDIQTAATTGNIRRMYEGTKKALGPTQSKTAPLKSTNGEVITDKVLQLHNSLFDGQLGKLNKIEAKLNRKAGATSVFHKARPVPFAKKLKISENLNLLESQGIIEKVQYSEWVAPIVTVDKPDGGVRICGGFKVTVNPELEVDKYPLPRIDEIFTNVAGGK</sequence>
<dbReference type="InterPro" id="IPR050951">
    <property type="entry name" value="Retrovirus_Pol_polyprotein"/>
</dbReference>
<evidence type="ECO:0000256" key="1">
    <source>
        <dbReference type="SAM" id="MobiDB-lite"/>
    </source>
</evidence>
<feature type="region of interest" description="Disordered" evidence="1">
    <location>
        <begin position="1"/>
        <end position="23"/>
    </location>
</feature>
<dbReference type="Proteomes" id="UP000225706">
    <property type="component" value="Unassembled WGS sequence"/>
</dbReference>
<protein>
    <submittedName>
        <fullName evidence="2">Uncharacterized protein K02A2.6</fullName>
    </submittedName>
</protein>
<evidence type="ECO:0000313" key="2">
    <source>
        <dbReference type="EMBL" id="PFX19632.1"/>
    </source>
</evidence>
<dbReference type="OrthoDB" id="10062692at2759"/>
<keyword evidence="3" id="KW-1185">Reference proteome</keyword>
<dbReference type="EMBL" id="LSMT01000351">
    <property type="protein sequence ID" value="PFX19632.1"/>
    <property type="molecule type" value="Genomic_DNA"/>
</dbReference>
<comment type="caution">
    <text evidence="2">The sequence shown here is derived from an EMBL/GenBank/DDBJ whole genome shotgun (WGS) entry which is preliminary data.</text>
</comment>